<dbReference type="EMBL" id="JALNUB010000034">
    <property type="protein sequence ID" value="MCK8143434.1"/>
    <property type="molecule type" value="Genomic_DNA"/>
</dbReference>
<protein>
    <recommendedName>
        <fullName evidence="3">RES domain-containing protein</fullName>
    </recommendedName>
</protein>
<comment type="caution">
    <text evidence="1">The sequence shown here is derived from an EMBL/GenBank/DDBJ whole genome shotgun (WGS) entry which is preliminary data.</text>
</comment>
<dbReference type="RefSeq" id="WP_248429426.1">
    <property type="nucleotide sequence ID" value="NZ_JALNUB010000034.1"/>
</dbReference>
<organism evidence="1 2">
    <name type="scientific">Flavobacterium pygoscelis</name>
    <dbReference type="NCBI Taxonomy" id="2893176"/>
    <lineage>
        <taxon>Bacteria</taxon>
        <taxon>Pseudomonadati</taxon>
        <taxon>Bacteroidota</taxon>
        <taxon>Flavobacteriia</taxon>
        <taxon>Flavobacteriales</taxon>
        <taxon>Flavobacteriaceae</taxon>
        <taxon>Flavobacterium</taxon>
    </lineage>
</organism>
<sequence>MKIENLPFYILKKFISTKLKTIDTIFIEKALKEIKAMPITIAKMNSGHYVDRIRPHSEDFRAKKIQELSYIKEKSILDVKRINNEYGRANIPGESMFYGSLMTAEIQQNRATAFMETSEMFYKPEITEEYFTLSRWDIIEDFQVYEVVFQEDLKQLTESVLSNKETQMEFMKEITLSNEELLNDAKEKLSFFSNEFAKEVKKEDNELYRISAIFTNIFLSHPKSKNIVWGIVYPSVKSNYLGLNVAILPEGTDKFLKFRRADVMKAVRQKDGSILIEKSVASAENLDGNGNLIWIENRNGL</sequence>
<evidence type="ECO:0008006" key="3">
    <source>
        <dbReference type="Google" id="ProtNLM"/>
    </source>
</evidence>
<keyword evidence="2" id="KW-1185">Reference proteome</keyword>
<dbReference type="AlphaFoldDB" id="A0A9X1XUC8"/>
<reference evidence="1" key="1">
    <citation type="submission" date="2022-04" db="EMBL/GenBank/DDBJ databases">
        <title>Flavobacterium pygoscelis sp. nov. isolated from Chinstrap chick (Pygoscelis antarcticus).</title>
        <authorList>
            <person name="Irgang R."/>
            <person name="Poblete-Morales M."/>
            <person name="Avendano-Herrera R."/>
        </authorList>
    </citation>
    <scope>NUCLEOTIDE SEQUENCE</scope>
    <source>
        <strain evidence="1">I-SCBP12n</strain>
    </source>
</reference>
<dbReference type="Proteomes" id="UP001139260">
    <property type="component" value="Unassembled WGS sequence"/>
</dbReference>
<gene>
    <name evidence="1" type="ORF">MW871_16200</name>
</gene>
<evidence type="ECO:0000313" key="1">
    <source>
        <dbReference type="EMBL" id="MCK8143434.1"/>
    </source>
</evidence>
<accession>A0A9X1XUC8</accession>
<proteinExistence type="predicted"/>
<evidence type="ECO:0000313" key="2">
    <source>
        <dbReference type="Proteomes" id="UP001139260"/>
    </source>
</evidence>
<name>A0A9X1XUC8_9FLAO</name>